<dbReference type="PANTHER" id="PTHR11505">
    <property type="entry name" value="L1 TRANSPOSABLE ELEMENT-RELATED"/>
    <property type="match status" value="1"/>
</dbReference>
<dbReference type="SUPFAM" id="SSF56219">
    <property type="entry name" value="DNase I-like"/>
    <property type="match status" value="1"/>
</dbReference>
<comment type="caution">
    <text evidence="2">The sequence shown here is derived from an EMBL/GenBank/DDBJ whole genome shotgun (WGS) entry which is preliminary data.</text>
</comment>
<keyword evidence="3" id="KW-1185">Reference proteome</keyword>
<dbReference type="Proteomes" id="UP001162162">
    <property type="component" value="Unassembled WGS sequence"/>
</dbReference>
<name>A0AAV8YPA8_9CUCU</name>
<dbReference type="InterPro" id="IPR036691">
    <property type="entry name" value="Endo/exonu/phosph_ase_sf"/>
</dbReference>
<dbReference type="EMBL" id="JAPWTK010000070">
    <property type="protein sequence ID" value="KAJ8952355.1"/>
    <property type="molecule type" value="Genomic_DNA"/>
</dbReference>
<feature type="domain" description="FP protein C-terminal" evidence="1">
    <location>
        <begin position="247"/>
        <end position="298"/>
    </location>
</feature>
<dbReference type="AlphaFoldDB" id="A0AAV8YPA8"/>
<evidence type="ECO:0000259" key="1">
    <source>
        <dbReference type="Pfam" id="PF25298"/>
    </source>
</evidence>
<dbReference type="InterPro" id="IPR057251">
    <property type="entry name" value="FP_C"/>
</dbReference>
<sequence length="408" mass="46528">MHSCIEQRSPNYSPQITPADQYKQATSIPGFVWKCQICLGSSCSTVSDEDMVNDNVSPNISSDRITNFMSDVKSQLESLRKAQDKLVDSVTFCSDKVTDFEASLKQISDNMKIIENLKQSNENLKQQVCKLTSKVNELEQYSRLNNIEIQGVPVKNNENVLNIVENITKFLNVKIDPTQVEYAHRVQSQKRDNTNNVKNIIVRFTSRKLKYEVLSAVKTKRQAIGLTSPGLKIEGVSQRLFLNEHLTSENKLLFKEARDAAKTKKYKYVWVKNCNIYVRKTDDSRVKSIRSLDDVNSIESTASKKSDGGGTLIAVRKEYQAVEHYKWRSDAEDIWVTLYLDDGIKKLHLCCVYLPPGDEYARISFASNLEHLINRVSEDTILICGDFNLPNVNWIPKNNALFFCTLKC</sequence>
<dbReference type="Gene3D" id="3.30.70.1820">
    <property type="entry name" value="L1 transposable element, RRM domain"/>
    <property type="match status" value="1"/>
</dbReference>
<dbReference type="Gene3D" id="3.60.10.10">
    <property type="entry name" value="Endonuclease/exonuclease/phosphatase"/>
    <property type="match status" value="1"/>
</dbReference>
<dbReference type="Pfam" id="PF25298">
    <property type="entry name" value="Baculo_FP_2nd"/>
    <property type="match status" value="1"/>
</dbReference>
<dbReference type="InterPro" id="IPR004244">
    <property type="entry name" value="Transposase_22"/>
</dbReference>
<reference evidence="2" key="1">
    <citation type="journal article" date="2023" name="Insect Mol. Biol.">
        <title>Genome sequencing provides insights into the evolution of gene families encoding plant cell wall-degrading enzymes in longhorned beetles.</title>
        <authorList>
            <person name="Shin N.R."/>
            <person name="Okamura Y."/>
            <person name="Kirsch R."/>
            <person name="Pauchet Y."/>
        </authorList>
    </citation>
    <scope>NUCLEOTIDE SEQUENCE</scope>
    <source>
        <strain evidence="2">AMC_N1</strain>
    </source>
</reference>
<proteinExistence type="predicted"/>
<accession>A0AAV8YPA8</accession>
<organism evidence="2 3">
    <name type="scientific">Aromia moschata</name>
    <dbReference type="NCBI Taxonomy" id="1265417"/>
    <lineage>
        <taxon>Eukaryota</taxon>
        <taxon>Metazoa</taxon>
        <taxon>Ecdysozoa</taxon>
        <taxon>Arthropoda</taxon>
        <taxon>Hexapoda</taxon>
        <taxon>Insecta</taxon>
        <taxon>Pterygota</taxon>
        <taxon>Neoptera</taxon>
        <taxon>Endopterygota</taxon>
        <taxon>Coleoptera</taxon>
        <taxon>Polyphaga</taxon>
        <taxon>Cucujiformia</taxon>
        <taxon>Chrysomeloidea</taxon>
        <taxon>Cerambycidae</taxon>
        <taxon>Cerambycinae</taxon>
        <taxon>Callichromatini</taxon>
        <taxon>Aromia</taxon>
    </lineage>
</organism>
<evidence type="ECO:0000313" key="3">
    <source>
        <dbReference type="Proteomes" id="UP001162162"/>
    </source>
</evidence>
<gene>
    <name evidence="2" type="ORF">NQ318_017249</name>
</gene>
<evidence type="ECO:0000313" key="2">
    <source>
        <dbReference type="EMBL" id="KAJ8952355.1"/>
    </source>
</evidence>
<protein>
    <recommendedName>
        <fullName evidence="1">FP protein C-terminal domain-containing protein</fullName>
    </recommendedName>
</protein>